<feature type="repeat" description="TPR" evidence="3">
    <location>
        <begin position="12"/>
        <end position="45"/>
    </location>
</feature>
<dbReference type="SUPFAM" id="SSF52540">
    <property type="entry name" value="P-loop containing nucleoside triphosphate hydrolases"/>
    <property type="match status" value="1"/>
</dbReference>
<dbReference type="Pfam" id="PF13181">
    <property type="entry name" value="TPR_8"/>
    <property type="match status" value="3"/>
</dbReference>
<keyword evidence="3" id="KW-0802">TPR repeat</keyword>
<dbReference type="GO" id="GO:0008146">
    <property type="term" value="F:sulfotransferase activity"/>
    <property type="evidence" value="ECO:0007669"/>
    <property type="project" value="InterPro"/>
</dbReference>
<dbReference type="STRING" id="203124.Tery_2863"/>
<feature type="repeat" description="TPR" evidence="3">
    <location>
        <begin position="264"/>
        <end position="297"/>
    </location>
</feature>
<dbReference type="InterPro" id="IPR037359">
    <property type="entry name" value="NST/OST"/>
</dbReference>
<keyword evidence="4" id="KW-0175">Coiled coil</keyword>
<dbReference type="Gene3D" id="3.40.50.300">
    <property type="entry name" value="P-loop containing nucleotide triphosphate hydrolases"/>
    <property type="match status" value="1"/>
</dbReference>
<name>Q110N8_TRIEI</name>
<evidence type="ECO:0000256" key="1">
    <source>
        <dbReference type="ARBA" id="ARBA00022679"/>
    </source>
</evidence>
<dbReference type="InterPro" id="IPR019734">
    <property type="entry name" value="TPR_rpt"/>
</dbReference>
<dbReference type="eggNOG" id="COG0457">
    <property type="taxonomic scope" value="Bacteria"/>
</dbReference>
<dbReference type="PROSITE" id="PS50005">
    <property type="entry name" value="TPR"/>
    <property type="match status" value="4"/>
</dbReference>
<feature type="domain" description="Sulfotransferase" evidence="5">
    <location>
        <begin position="385"/>
        <end position="575"/>
    </location>
</feature>
<dbReference type="PROSITE" id="PS50293">
    <property type="entry name" value="TPR_REGION"/>
    <property type="match status" value="3"/>
</dbReference>
<keyword evidence="2" id="KW-0325">Glycoprotein</keyword>
<organism evidence="6">
    <name type="scientific">Trichodesmium erythraeum (strain IMS101)</name>
    <dbReference type="NCBI Taxonomy" id="203124"/>
    <lineage>
        <taxon>Bacteria</taxon>
        <taxon>Bacillati</taxon>
        <taxon>Cyanobacteriota</taxon>
        <taxon>Cyanophyceae</taxon>
        <taxon>Oscillatoriophycideae</taxon>
        <taxon>Oscillatoriales</taxon>
        <taxon>Microcoleaceae</taxon>
        <taxon>Trichodesmium</taxon>
    </lineage>
</organism>
<dbReference type="Gene3D" id="1.25.40.10">
    <property type="entry name" value="Tetratricopeptide repeat domain"/>
    <property type="match status" value="3"/>
</dbReference>
<dbReference type="Pfam" id="PF13414">
    <property type="entry name" value="TPR_11"/>
    <property type="match status" value="2"/>
</dbReference>
<dbReference type="SMART" id="SM00028">
    <property type="entry name" value="TPR"/>
    <property type="match status" value="7"/>
</dbReference>
<dbReference type="InterPro" id="IPR027417">
    <property type="entry name" value="P-loop_NTPase"/>
</dbReference>
<dbReference type="EMBL" id="CP000393">
    <property type="protein sequence ID" value="ABG52036.1"/>
    <property type="molecule type" value="Genomic_DNA"/>
</dbReference>
<sequence length="623" mass="73961">MSSKNNLNLNTSEEYANLGSIYVQENNWDLAIENYRKAIILKPNVSWYYYHLAQALSQKKDWEKAIKNYDKAIELDPNFAWSYYNLANALSKLEKWDEVVKAYQNAIRVDVNFSWSYYNLGDALIKLKKWDEAIYNYLYATKLQTELPGIYSKLGDAIEEKHKSSLDGKIKDFYKDIQDIKQYYIDDKSLLLLQQNPDLLVQVADGLTKANQINGAIILYKIALDINQDYLKIFEKLKQVLEKKNQLEREILEVRKEIELKQNSRSYYNLGIALTREKKWNEAVIAYRQGIEIEPDFHWWFYHNIWEAFAREDKLMEILNFFQMFQKANPDSFWSYLNIGEALTCLGKIDEAIPYYQTACYQQTTKKYPSLVSQPWNLEQVQGPNFIIIGVQKGGTTSLFGYLTQHPQIMSPIKKEIDFWSWKFNESINWYLAHFPVIPDGKKILAGEASPSYFNHPDAARRIYQFFPKIKLIILLRNPVVRAISQYYTWRRFNWENRSLEEAIESDLDKLINNPEKVNYWMGEQNYLAKGVYIEFLKEWMSLFPREQLLILKSEDFYADPQAIVQQVLKFLDLPRYELLEYKNYNPGNYSQIDPLMDKKLSNYFQVHNQKLEEYLGIKFNWE</sequence>
<dbReference type="SUPFAM" id="SSF48452">
    <property type="entry name" value="TPR-like"/>
    <property type="match status" value="2"/>
</dbReference>
<evidence type="ECO:0000256" key="3">
    <source>
        <dbReference type="PROSITE-ProRule" id="PRU00339"/>
    </source>
</evidence>
<dbReference type="PANTHER" id="PTHR10605">
    <property type="entry name" value="HEPARAN SULFATE SULFOTRANSFERASE"/>
    <property type="match status" value="1"/>
</dbReference>
<dbReference type="OrthoDB" id="9797480at2"/>
<dbReference type="AlphaFoldDB" id="Q110N8"/>
<feature type="coiled-coil region" evidence="4">
    <location>
        <begin position="52"/>
        <end position="106"/>
    </location>
</feature>
<accession>Q110N8</accession>
<dbReference type="KEGG" id="ter:Tery_2863"/>
<protein>
    <submittedName>
        <fullName evidence="6">Sulfotransferase</fullName>
    </submittedName>
</protein>
<dbReference type="InterPro" id="IPR011990">
    <property type="entry name" value="TPR-like_helical_dom_sf"/>
</dbReference>
<dbReference type="PANTHER" id="PTHR10605:SF56">
    <property type="entry name" value="BIFUNCTIONAL HEPARAN SULFATE N-DEACETYLASE_N-SULFOTRANSFERASE"/>
    <property type="match status" value="1"/>
</dbReference>
<evidence type="ECO:0000256" key="2">
    <source>
        <dbReference type="ARBA" id="ARBA00023180"/>
    </source>
</evidence>
<dbReference type="InterPro" id="IPR000863">
    <property type="entry name" value="Sulfotransferase_dom"/>
</dbReference>
<evidence type="ECO:0000256" key="4">
    <source>
        <dbReference type="SAM" id="Coils"/>
    </source>
</evidence>
<proteinExistence type="predicted"/>
<evidence type="ECO:0000313" key="6">
    <source>
        <dbReference type="EMBL" id="ABG52036.1"/>
    </source>
</evidence>
<dbReference type="Pfam" id="PF00685">
    <property type="entry name" value="Sulfotransfer_1"/>
    <property type="match status" value="1"/>
</dbReference>
<keyword evidence="1 6" id="KW-0808">Transferase</keyword>
<feature type="coiled-coil region" evidence="4">
    <location>
        <begin position="230"/>
        <end position="264"/>
    </location>
</feature>
<dbReference type="HOGENOM" id="CLU_017703_7_0_3"/>
<evidence type="ECO:0000259" key="5">
    <source>
        <dbReference type="Pfam" id="PF00685"/>
    </source>
</evidence>
<gene>
    <name evidence="6" type="ordered locus">Tery_2863</name>
</gene>
<feature type="repeat" description="TPR" evidence="3">
    <location>
        <begin position="80"/>
        <end position="113"/>
    </location>
</feature>
<reference evidence="6" key="1">
    <citation type="submission" date="2006-06" db="EMBL/GenBank/DDBJ databases">
        <title>Complete sequence of Trichodesmium erythraeum IMS101.</title>
        <authorList>
            <consortium name="US DOE Joint Genome Institute"/>
            <person name="Copeland A."/>
            <person name="Lucas S."/>
            <person name="Lapidus A."/>
            <person name="Barry K."/>
            <person name="Detter J.C."/>
            <person name="Glavina del Rio T."/>
            <person name="Hammon N."/>
            <person name="Israni S."/>
            <person name="Dalin E."/>
            <person name="Tice H."/>
            <person name="Pitluck S."/>
            <person name="Kiss H."/>
            <person name="Munk A.C."/>
            <person name="Brettin T."/>
            <person name="Bruce D."/>
            <person name="Han C."/>
            <person name="Tapia R."/>
            <person name="Gilna P."/>
            <person name="Schmutz J."/>
            <person name="Larimer F."/>
            <person name="Land M."/>
            <person name="Hauser L."/>
            <person name="Kyrpides N."/>
            <person name="Kim E."/>
            <person name="Richardson P."/>
        </authorList>
    </citation>
    <scope>NUCLEOTIDE SEQUENCE [LARGE SCALE GENOMIC DNA]</scope>
    <source>
        <strain evidence="6">IMS101</strain>
    </source>
</reference>
<feature type="repeat" description="TPR" evidence="3">
    <location>
        <begin position="46"/>
        <end position="79"/>
    </location>
</feature>